<gene>
    <name evidence="7" type="ORF">ACFOW6_00605</name>
</gene>
<keyword evidence="8" id="KW-1185">Reference proteome</keyword>
<evidence type="ECO:0000313" key="7">
    <source>
        <dbReference type="EMBL" id="MFC4350032.1"/>
    </source>
</evidence>
<proteinExistence type="inferred from homology"/>
<dbReference type="CDD" id="cd06583">
    <property type="entry name" value="PGRP"/>
    <property type="match status" value="1"/>
</dbReference>
<dbReference type="InterPro" id="IPR051206">
    <property type="entry name" value="NAMLAA_amidase_2"/>
</dbReference>
<dbReference type="InterPro" id="IPR036505">
    <property type="entry name" value="Amidase/PGRP_sf"/>
</dbReference>
<evidence type="ECO:0000259" key="6">
    <source>
        <dbReference type="SMART" id="SM00644"/>
    </source>
</evidence>
<dbReference type="EMBL" id="JBHSCW010000001">
    <property type="protein sequence ID" value="MFC4350032.1"/>
    <property type="molecule type" value="Genomic_DNA"/>
</dbReference>
<evidence type="ECO:0000256" key="2">
    <source>
        <dbReference type="ARBA" id="ARBA00007553"/>
    </source>
</evidence>
<protein>
    <recommendedName>
        <fullName evidence="3">N-acetylmuramoyl-L-alanine amidase</fullName>
        <ecNumber evidence="3">3.5.1.28</ecNumber>
    </recommendedName>
</protein>
<evidence type="ECO:0000313" key="8">
    <source>
        <dbReference type="Proteomes" id="UP001595799"/>
    </source>
</evidence>
<name>A0ABV8UFI6_9PROT</name>
<dbReference type="EC" id="3.5.1.28" evidence="3"/>
<organism evidence="7 8">
    <name type="scientific">Fodinicurvata halophila</name>
    <dbReference type="NCBI Taxonomy" id="1419723"/>
    <lineage>
        <taxon>Bacteria</taxon>
        <taxon>Pseudomonadati</taxon>
        <taxon>Pseudomonadota</taxon>
        <taxon>Alphaproteobacteria</taxon>
        <taxon>Rhodospirillales</taxon>
        <taxon>Rhodovibrionaceae</taxon>
        <taxon>Fodinicurvata</taxon>
    </lineage>
</organism>
<dbReference type="InterPro" id="IPR036365">
    <property type="entry name" value="PGBD-like_sf"/>
</dbReference>
<comment type="catalytic activity">
    <reaction evidence="1">
        <text>Hydrolyzes the link between N-acetylmuramoyl residues and L-amino acid residues in certain cell-wall glycopeptides.</text>
        <dbReference type="EC" id="3.5.1.28"/>
    </reaction>
</comment>
<dbReference type="Proteomes" id="UP001595799">
    <property type="component" value="Unassembled WGS sequence"/>
</dbReference>
<dbReference type="Gene3D" id="3.40.80.10">
    <property type="entry name" value="Peptidoglycan recognition protein-like"/>
    <property type="match status" value="1"/>
</dbReference>
<keyword evidence="5" id="KW-0961">Cell wall biogenesis/degradation</keyword>
<dbReference type="SUPFAM" id="SSF47090">
    <property type="entry name" value="PGBD-like"/>
    <property type="match status" value="1"/>
</dbReference>
<evidence type="ECO:0000256" key="3">
    <source>
        <dbReference type="ARBA" id="ARBA00011901"/>
    </source>
</evidence>
<sequence length="239" mass="26654">MVLIHEHPSPNHDERGKAGAPDMLVLHYTGMESGQAALERLCDPEARVSAHFLIEEDGRVMRLVPEHRRAWHAGLSHWAGEDNLNDAAIGIELVNPGHEFGYRSFPEVQMCSLIELAVVLQNRHGIPRHRVVGHSDVAPLRKEDPGELFDWPRLAACGLGLWSEECPSDVHMDESRARRALAGIGYGYLDEDFARVLLAFQRHFLRDHLTAELDPRTAGRLSAIAALYQEARGGREAGD</sequence>
<dbReference type="PANTHER" id="PTHR30417">
    <property type="entry name" value="N-ACETYLMURAMOYL-L-ALANINE AMIDASE AMID"/>
    <property type="match status" value="1"/>
</dbReference>
<dbReference type="InterPro" id="IPR002502">
    <property type="entry name" value="Amidase_domain"/>
</dbReference>
<dbReference type="PANTHER" id="PTHR30417:SF1">
    <property type="entry name" value="N-ACETYLMURAMOYL-L-ALANINE AMIDASE AMID"/>
    <property type="match status" value="1"/>
</dbReference>
<dbReference type="GO" id="GO:0008745">
    <property type="term" value="F:N-acetylmuramoyl-L-alanine amidase activity"/>
    <property type="evidence" value="ECO:0007669"/>
    <property type="project" value="UniProtKB-EC"/>
</dbReference>
<dbReference type="Gene3D" id="1.10.101.10">
    <property type="entry name" value="PGBD-like superfamily/PGBD"/>
    <property type="match status" value="1"/>
</dbReference>
<dbReference type="InterPro" id="IPR036366">
    <property type="entry name" value="PGBDSf"/>
</dbReference>
<reference evidence="8" key="1">
    <citation type="journal article" date="2019" name="Int. J. Syst. Evol. Microbiol.">
        <title>The Global Catalogue of Microorganisms (GCM) 10K type strain sequencing project: providing services to taxonomists for standard genome sequencing and annotation.</title>
        <authorList>
            <consortium name="The Broad Institute Genomics Platform"/>
            <consortium name="The Broad Institute Genome Sequencing Center for Infectious Disease"/>
            <person name="Wu L."/>
            <person name="Ma J."/>
        </authorList>
    </citation>
    <scope>NUCLEOTIDE SEQUENCE [LARGE SCALE GENOMIC DNA]</scope>
    <source>
        <strain evidence="8">CECT 8472</strain>
    </source>
</reference>
<evidence type="ECO:0000256" key="1">
    <source>
        <dbReference type="ARBA" id="ARBA00001561"/>
    </source>
</evidence>
<dbReference type="RefSeq" id="WP_382420085.1">
    <property type="nucleotide sequence ID" value="NZ_JBHSCW010000001.1"/>
</dbReference>
<keyword evidence="4 7" id="KW-0378">Hydrolase</keyword>
<dbReference type="SUPFAM" id="SSF55846">
    <property type="entry name" value="N-acetylmuramoyl-L-alanine amidase-like"/>
    <property type="match status" value="1"/>
</dbReference>
<dbReference type="Pfam" id="PF01510">
    <property type="entry name" value="Amidase_2"/>
    <property type="match status" value="1"/>
</dbReference>
<evidence type="ECO:0000256" key="5">
    <source>
        <dbReference type="ARBA" id="ARBA00023316"/>
    </source>
</evidence>
<dbReference type="SMART" id="SM00644">
    <property type="entry name" value="Ami_2"/>
    <property type="match status" value="1"/>
</dbReference>
<feature type="domain" description="N-acetylmuramoyl-L-alanine amidase" evidence="6">
    <location>
        <begin position="9"/>
        <end position="146"/>
    </location>
</feature>
<evidence type="ECO:0000256" key="4">
    <source>
        <dbReference type="ARBA" id="ARBA00022801"/>
    </source>
</evidence>
<comment type="caution">
    <text evidence="7">The sequence shown here is derived from an EMBL/GenBank/DDBJ whole genome shotgun (WGS) entry which is preliminary data.</text>
</comment>
<comment type="similarity">
    <text evidence="2">Belongs to the N-acetylmuramoyl-L-alanine amidase 2 family.</text>
</comment>
<accession>A0ABV8UFI6</accession>